<sequence length="296" mass="33861">MTDLKTIYSEVYKGEEYLYSELFMEPDTDESIEDHSDIETDQNMDFTENDVIPPQVLIPNPINSPFIDAISPSTMVFLATLKANNHKSFTRLYQSKRKAAKWDFKSFVGILGQELHHDIDDTLPLKYIRKAIQPDHSKYHASRNIVMYPTSLKARFGRVLVRNGSQPSYKITITPGNETKVSVGVSYIVPDKMQELQPAIIMQGHRLRELLSTECVRQIFGEDKTWVDLLDKSSKVTVPNSIPRDVPNYELLSFNRLLVTKKFDDIEVVSPGFLDKVLDVFCALAPFHGLLCDWLD</sequence>
<dbReference type="InterPro" id="IPR012808">
    <property type="entry name" value="CHP02453"/>
</dbReference>
<name>A0A1X2ILZ5_9FUNG</name>
<evidence type="ECO:0000313" key="1">
    <source>
        <dbReference type="EMBL" id="ORZ18023.1"/>
    </source>
</evidence>
<reference evidence="1 2" key="1">
    <citation type="submission" date="2016-07" db="EMBL/GenBank/DDBJ databases">
        <title>Pervasive Adenine N6-methylation of Active Genes in Fungi.</title>
        <authorList>
            <consortium name="DOE Joint Genome Institute"/>
            <person name="Mondo S.J."/>
            <person name="Dannebaum R.O."/>
            <person name="Kuo R.C."/>
            <person name="Labutti K."/>
            <person name="Haridas S."/>
            <person name="Kuo A."/>
            <person name="Salamov A."/>
            <person name="Ahrendt S.R."/>
            <person name="Lipzen A."/>
            <person name="Sullivan W."/>
            <person name="Andreopoulos W.B."/>
            <person name="Clum A."/>
            <person name="Lindquist E."/>
            <person name="Daum C."/>
            <person name="Ramamoorthy G.K."/>
            <person name="Gryganskyi A."/>
            <person name="Culley D."/>
            <person name="Magnuson J.K."/>
            <person name="James T.Y."/>
            <person name="O'Malley M.A."/>
            <person name="Stajich J.E."/>
            <person name="Spatafora J.W."/>
            <person name="Visel A."/>
            <person name="Grigoriev I.V."/>
        </authorList>
    </citation>
    <scope>NUCLEOTIDE SEQUENCE [LARGE SCALE GENOMIC DNA]</scope>
    <source>
        <strain evidence="1 2">NRRL 1336</strain>
    </source>
</reference>
<evidence type="ECO:0000313" key="2">
    <source>
        <dbReference type="Proteomes" id="UP000193560"/>
    </source>
</evidence>
<dbReference type="AlphaFoldDB" id="A0A1X2ILZ5"/>
<dbReference type="Proteomes" id="UP000193560">
    <property type="component" value="Unassembled WGS sequence"/>
</dbReference>
<dbReference type="EMBL" id="MCGE01000009">
    <property type="protein sequence ID" value="ORZ18023.1"/>
    <property type="molecule type" value="Genomic_DNA"/>
</dbReference>
<comment type="caution">
    <text evidence="1">The sequence shown here is derived from an EMBL/GenBank/DDBJ whole genome shotgun (WGS) entry which is preliminary data.</text>
</comment>
<dbReference type="Pfam" id="PF09365">
    <property type="entry name" value="DUF2461"/>
    <property type="match status" value="1"/>
</dbReference>
<organism evidence="1 2">
    <name type="scientific">Absidia repens</name>
    <dbReference type="NCBI Taxonomy" id="90262"/>
    <lineage>
        <taxon>Eukaryota</taxon>
        <taxon>Fungi</taxon>
        <taxon>Fungi incertae sedis</taxon>
        <taxon>Mucoromycota</taxon>
        <taxon>Mucoromycotina</taxon>
        <taxon>Mucoromycetes</taxon>
        <taxon>Mucorales</taxon>
        <taxon>Cunninghamellaceae</taxon>
        <taxon>Absidia</taxon>
    </lineage>
</organism>
<proteinExistence type="predicted"/>
<dbReference type="STRING" id="90262.A0A1X2ILZ5"/>
<dbReference type="PANTHER" id="PTHR36452:SF1">
    <property type="entry name" value="DUF2461 DOMAIN-CONTAINING PROTEIN"/>
    <property type="match status" value="1"/>
</dbReference>
<protein>
    <submittedName>
        <fullName evidence="1">Uncharacterized protein</fullName>
    </submittedName>
</protein>
<accession>A0A1X2ILZ5</accession>
<dbReference type="PANTHER" id="PTHR36452">
    <property type="entry name" value="CHROMOSOME 12, WHOLE GENOME SHOTGUN SEQUENCE"/>
    <property type="match status" value="1"/>
</dbReference>
<gene>
    <name evidence="1" type="ORF">BCR42DRAFT_244238</name>
</gene>
<dbReference type="OrthoDB" id="2537769at2759"/>
<keyword evidence="2" id="KW-1185">Reference proteome</keyword>